<name>A0A2G8SH14_9APHY</name>
<evidence type="ECO:0000313" key="1">
    <source>
        <dbReference type="EMBL" id="PIL33053.1"/>
    </source>
</evidence>
<organism evidence="1 2">
    <name type="scientific">Ganoderma sinense ZZ0214-1</name>
    <dbReference type="NCBI Taxonomy" id="1077348"/>
    <lineage>
        <taxon>Eukaryota</taxon>
        <taxon>Fungi</taxon>
        <taxon>Dikarya</taxon>
        <taxon>Basidiomycota</taxon>
        <taxon>Agaricomycotina</taxon>
        <taxon>Agaricomycetes</taxon>
        <taxon>Polyporales</taxon>
        <taxon>Polyporaceae</taxon>
        <taxon>Ganoderma</taxon>
    </lineage>
</organism>
<accession>A0A2G8SH14</accession>
<dbReference type="EMBL" id="AYKW01000008">
    <property type="protein sequence ID" value="PIL33053.1"/>
    <property type="molecule type" value="Genomic_DNA"/>
</dbReference>
<gene>
    <name evidence="1" type="ORF">GSI_04502</name>
</gene>
<proteinExistence type="predicted"/>
<dbReference type="Proteomes" id="UP000230002">
    <property type="component" value="Unassembled WGS sequence"/>
</dbReference>
<protein>
    <submittedName>
        <fullName evidence="1">Uncharacterized protein</fullName>
    </submittedName>
</protein>
<dbReference type="AlphaFoldDB" id="A0A2G8SH14"/>
<evidence type="ECO:0000313" key="2">
    <source>
        <dbReference type="Proteomes" id="UP000230002"/>
    </source>
</evidence>
<keyword evidence="2" id="KW-1185">Reference proteome</keyword>
<comment type="caution">
    <text evidence="1">The sequence shown here is derived from an EMBL/GenBank/DDBJ whole genome shotgun (WGS) entry which is preliminary data.</text>
</comment>
<sequence length="176" mass="19551">MNGQEYTSSRCTVLARTAYSRISASIWTTKRDTYGATKIRATVHHPILSFVNLLEHSPPSDIHLYASVCPGSVIRHCCGPLAGMTIMKCSRPPARPRFASRPQSRGNRWAPLFEHPRDPRLLRHQSAAGATRSHRFSVRGAQSIAAGYCSVLLFANESSKRTRRSSDAGLSLYLKR</sequence>
<reference evidence="1 2" key="1">
    <citation type="journal article" date="2015" name="Sci. Rep.">
        <title>Chromosome-level genome map provides insights into diverse defense mechanisms in the medicinal fungus Ganoderma sinense.</title>
        <authorList>
            <person name="Zhu Y."/>
            <person name="Xu J."/>
            <person name="Sun C."/>
            <person name="Zhou S."/>
            <person name="Xu H."/>
            <person name="Nelson D.R."/>
            <person name="Qian J."/>
            <person name="Song J."/>
            <person name="Luo H."/>
            <person name="Xiang L."/>
            <person name="Li Y."/>
            <person name="Xu Z."/>
            <person name="Ji A."/>
            <person name="Wang L."/>
            <person name="Lu S."/>
            <person name="Hayward A."/>
            <person name="Sun W."/>
            <person name="Li X."/>
            <person name="Schwartz D.C."/>
            <person name="Wang Y."/>
            <person name="Chen S."/>
        </authorList>
    </citation>
    <scope>NUCLEOTIDE SEQUENCE [LARGE SCALE GENOMIC DNA]</scope>
    <source>
        <strain evidence="1 2">ZZ0214-1</strain>
    </source>
</reference>